<comment type="cofactor">
    <cofactor evidence="1">
        <name>FAD</name>
        <dbReference type="ChEBI" id="CHEBI:57692"/>
    </cofactor>
</comment>
<dbReference type="Gene3D" id="3.40.50.720">
    <property type="entry name" value="NAD(P)-binding Rossmann-like Domain"/>
    <property type="match status" value="1"/>
</dbReference>
<dbReference type="Gene3D" id="3.30.9.10">
    <property type="entry name" value="D-Amino Acid Oxidase, subunit A, domain 2"/>
    <property type="match status" value="1"/>
</dbReference>
<feature type="domain" description="FAD dependent oxidoreductase" evidence="6">
    <location>
        <begin position="7"/>
        <end position="351"/>
    </location>
</feature>
<dbReference type="GO" id="GO:0019478">
    <property type="term" value="P:D-amino acid catabolic process"/>
    <property type="evidence" value="ECO:0007669"/>
    <property type="project" value="TreeGrafter"/>
</dbReference>
<dbReference type="AlphaFoldDB" id="A0AA39L681"/>
<evidence type="ECO:0000256" key="5">
    <source>
        <dbReference type="ARBA" id="ARBA00023002"/>
    </source>
</evidence>
<dbReference type="EMBL" id="JAPDFR010000007">
    <property type="protein sequence ID" value="KAK0385384.1"/>
    <property type="molecule type" value="Genomic_DNA"/>
</dbReference>
<keyword evidence="5" id="KW-0560">Oxidoreductase</keyword>
<dbReference type="PANTHER" id="PTHR11530">
    <property type="entry name" value="D-AMINO ACID OXIDASE"/>
    <property type="match status" value="1"/>
</dbReference>
<evidence type="ECO:0000313" key="8">
    <source>
        <dbReference type="Proteomes" id="UP001175261"/>
    </source>
</evidence>
<protein>
    <recommendedName>
        <fullName evidence="6">FAD dependent oxidoreductase domain-containing protein</fullName>
    </recommendedName>
</protein>
<dbReference type="PROSITE" id="PS00677">
    <property type="entry name" value="DAO"/>
    <property type="match status" value="1"/>
</dbReference>
<dbReference type="Pfam" id="PF01266">
    <property type="entry name" value="DAO"/>
    <property type="match status" value="1"/>
</dbReference>
<dbReference type="SUPFAM" id="SSF54373">
    <property type="entry name" value="FAD-linked reductases, C-terminal domain"/>
    <property type="match status" value="1"/>
</dbReference>
<evidence type="ECO:0000256" key="2">
    <source>
        <dbReference type="ARBA" id="ARBA00006730"/>
    </source>
</evidence>
<organism evidence="7 8">
    <name type="scientific">Sarocladium strictum</name>
    <name type="common">Black bundle disease fungus</name>
    <name type="synonym">Acremonium strictum</name>
    <dbReference type="NCBI Taxonomy" id="5046"/>
    <lineage>
        <taxon>Eukaryota</taxon>
        <taxon>Fungi</taxon>
        <taxon>Dikarya</taxon>
        <taxon>Ascomycota</taxon>
        <taxon>Pezizomycotina</taxon>
        <taxon>Sordariomycetes</taxon>
        <taxon>Hypocreomycetidae</taxon>
        <taxon>Hypocreales</taxon>
        <taxon>Sarocladiaceae</taxon>
        <taxon>Sarocladium</taxon>
    </lineage>
</organism>
<dbReference type="InterPro" id="IPR006181">
    <property type="entry name" value="D-amino_acid_oxidase_CS"/>
</dbReference>
<keyword evidence="8" id="KW-1185">Reference proteome</keyword>
<dbReference type="GO" id="GO:0005737">
    <property type="term" value="C:cytoplasm"/>
    <property type="evidence" value="ECO:0007669"/>
    <property type="project" value="TreeGrafter"/>
</dbReference>
<evidence type="ECO:0000256" key="1">
    <source>
        <dbReference type="ARBA" id="ARBA00001974"/>
    </source>
</evidence>
<dbReference type="Proteomes" id="UP001175261">
    <property type="component" value="Unassembled WGS sequence"/>
</dbReference>
<dbReference type="PANTHER" id="PTHR11530:SF26">
    <property type="entry name" value="FAD DEPENDENT OXIDOREDUCTASE SUPERFAMILY (AFU_ORTHOLOGUE AFUA_5G13940)"/>
    <property type="match status" value="1"/>
</dbReference>
<evidence type="ECO:0000259" key="6">
    <source>
        <dbReference type="Pfam" id="PF01266"/>
    </source>
</evidence>
<dbReference type="SUPFAM" id="SSF51971">
    <property type="entry name" value="Nucleotide-binding domain"/>
    <property type="match status" value="1"/>
</dbReference>
<proteinExistence type="inferred from homology"/>
<keyword evidence="4" id="KW-0274">FAD</keyword>
<dbReference type="GO" id="GO:0071949">
    <property type="term" value="F:FAD binding"/>
    <property type="evidence" value="ECO:0007669"/>
    <property type="project" value="InterPro"/>
</dbReference>
<comment type="similarity">
    <text evidence="2">Belongs to the DAMOX/DASOX family.</text>
</comment>
<dbReference type="GO" id="GO:0003884">
    <property type="term" value="F:D-amino-acid oxidase activity"/>
    <property type="evidence" value="ECO:0007669"/>
    <property type="project" value="InterPro"/>
</dbReference>
<dbReference type="PIRSF" id="PIRSF000189">
    <property type="entry name" value="D-aa_oxidase"/>
    <property type="match status" value="1"/>
</dbReference>
<evidence type="ECO:0000256" key="3">
    <source>
        <dbReference type="ARBA" id="ARBA00022630"/>
    </source>
</evidence>
<accession>A0AA39L681</accession>
<evidence type="ECO:0000313" key="7">
    <source>
        <dbReference type="EMBL" id="KAK0385384.1"/>
    </source>
</evidence>
<reference evidence="7" key="1">
    <citation type="submission" date="2022-10" db="EMBL/GenBank/DDBJ databases">
        <title>Determination and structural analysis of whole genome sequence of Sarocladium strictum F4-1.</title>
        <authorList>
            <person name="Hu L."/>
            <person name="Jiang Y."/>
        </authorList>
    </citation>
    <scope>NUCLEOTIDE SEQUENCE</scope>
    <source>
        <strain evidence="7">F4-1</strain>
    </source>
</reference>
<gene>
    <name evidence="7" type="ORF">NLU13_7860</name>
</gene>
<name>A0AA39L681_SARSR</name>
<comment type="caution">
    <text evidence="7">The sequence shown here is derived from an EMBL/GenBank/DDBJ whole genome shotgun (WGS) entry which is preliminary data.</text>
</comment>
<evidence type="ECO:0000256" key="4">
    <source>
        <dbReference type="ARBA" id="ARBA00022827"/>
    </source>
</evidence>
<dbReference type="InterPro" id="IPR006076">
    <property type="entry name" value="FAD-dep_OxRdtase"/>
</dbReference>
<keyword evidence="3" id="KW-0285">Flavoprotein</keyword>
<dbReference type="InterPro" id="IPR023209">
    <property type="entry name" value="DAO"/>
</dbReference>
<sequence>MAERNTVVVIGAGIIGLTTALRLQESLDPSRHEVVVVSEEWPTSIPGVPVKHSVNYASMWAGAHVRPIPASTPQLRREAAWLRRTVQVFEEQLQSSLVGVTKCKGIEFLEAPPPEYTGQTQESFTSETGLSNYRKYSSSELPAGVKLGFEYETYCINAPVYCASLLRRFVVRGGKCVKHHLANEREAYAVWHQVSLVVNASGTGFGDPKTFPTRGQTVLTDLVAAKDTVTLQKADGTWSFIIPRFLDGGTVVGGTKQPGDWSSIPSVSTRESLLSEGSKIAQFAMPHPRKLEAIKVVSDIVGRRPTREGGMRIEVESLDSPESGLRVIHAYGAGGRGFETSWGIAEDVVELVKVELLGQSHLTVAKL</sequence>